<evidence type="ECO:0000313" key="3">
    <source>
        <dbReference type="Proteomes" id="UP000631114"/>
    </source>
</evidence>
<evidence type="ECO:0000256" key="1">
    <source>
        <dbReference type="SAM" id="MobiDB-lite"/>
    </source>
</evidence>
<name>A0A835HRR5_9MAGN</name>
<accession>A0A835HRR5</accession>
<organism evidence="2 3">
    <name type="scientific">Coptis chinensis</name>
    <dbReference type="NCBI Taxonomy" id="261450"/>
    <lineage>
        <taxon>Eukaryota</taxon>
        <taxon>Viridiplantae</taxon>
        <taxon>Streptophyta</taxon>
        <taxon>Embryophyta</taxon>
        <taxon>Tracheophyta</taxon>
        <taxon>Spermatophyta</taxon>
        <taxon>Magnoliopsida</taxon>
        <taxon>Ranunculales</taxon>
        <taxon>Ranunculaceae</taxon>
        <taxon>Coptidoideae</taxon>
        <taxon>Coptis</taxon>
    </lineage>
</organism>
<protein>
    <submittedName>
        <fullName evidence="2">Uncharacterized protein</fullName>
    </submittedName>
</protein>
<feature type="region of interest" description="Disordered" evidence="1">
    <location>
        <begin position="72"/>
        <end position="92"/>
    </location>
</feature>
<proteinExistence type="predicted"/>
<keyword evidence="3" id="KW-1185">Reference proteome</keyword>
<gene>
    <name evidence="2" type="ORF">IFM89_033812</name>
</gene>
<sequence>MLKTSRFLMVGIDKDFTMKKTNSNCSRYSVCAISHSSTPTFALSSIFDCIFNIHILRESSLWRLAPRVQGNLKEDNDGNNLLGAEKQQELQI</sequence>
<dbReference type="Proteomes" id="UP000631114">
    <property type="component" value="Unassembled WGS sequence"/>
</dbReference>
<reference evidence="2 3" key="1">
    <citation type="submission" date="2020-10" db="EMBL/GenBank/DDBJ databases">
        <title>The Coptis chinensis genome and diversification of protoberbering-type alkaloids.</title>
        <authorList>
            <person name="Wang B."/>
            <person name="Shu S."/>
            <person name="Song C."/>
            <person name="Liu Y."/>
        </authorList>
    </citation>
    <scope>NUCLEOTIDE SEQUENCE [LARGE SCALE GENOMIC DNA]</scope>
    <source>
        <strain evidence="2">HL-2020</strain>
        <tissue evidence="2">Leaf</tissue>
    </source>
</reference>
<dbReference type="AlphaFoldDB" id="A0A835HRR5"/>
<comment type="caution">
    <text evidence="2">The sequence shown here is derived from an EMBL/GenBank/DDBJ whole genome shotgun (WGS) entry which is preliminary data.</text>
</comment>
<dbReference type="EMBL" id="JADFTS010000006">
    <property type="protein sequence ID" value="KAF9603087.1"/>
    <property type="molecule type" value="Genomic_DNA"/>
</dbReference>
<evidence type="ECO:0000313" key="2">
    <source>
        <dbReference type="EMBL" id="KAF9603087.1"/>
    </source>
</evidence>